<name>A0A1I2MZX5_9CLOT</name>
<dbReference type="EMBL" id="FOOE01000017">
    <property type="protein sequence ID" value="SFF94866.1"/>
    <property type="molecule type" value="Genomic_DNA"/>
</dbReference>
<reference evidence="1 4" key="2">
    <citation type="submission" date="2018-03" db="EMBL/GenBank/DDBJ databases">
        <title>The uncultured portion of the human microbiome is neutrally assembled.</title>
        <authorList>
            <person name="Jeraldo P."/>
            <person name="Boardman L."/>
            <person name="White B.A."/>
            <person name="Nelson H."/>
            <person name="Goldenfeld N."/>
            <person name="Chia N."/>
        </authorList>
    </citation>
    <scope>NUCLEOTIDE SEQUENCE [LARGE SCALE GENOMIC DNA]</scope>
    <source>
        <strain evidence="1">CIM:MAG 903</strain>
    </source>
</reference>
<keyword evidence="2" id="KW-0418">Kinase</keyword>
<dbReference type="Proteomes" id="UP000182135">
    <property type="component" value="Unassembled WGS sequence"/>
</dbReference>
<gene>
    <name evidence="1" type="ORF">DBY38_03605</name>
    <name evidence="2" type="ORF">SAMN04487885_1173</name>
</gene>
<reference evidence="2 3" key="1">
    <citation type="submission" date="2016-10" db="EMBL/GenBank/DDBJ databases">
        <authorList>
            <person name="de Groot N.N."/>
        </authorList>
    </citation>
    <scope>NUCLEOTIDE SEQUENCE [LARGE SCALE GENOMIC DNA]</scope>
    <source>
        <strain evidence="2 3">NLAE-zl-G419</strain>
    </source>
</reference>
<dbReference type="GeneID" id="90545392"/>
<keyword evidence="1" id="KW-0067">ATP-binding</keyword>
<dbReference type="SUPFAM" id="SSF52540">
    <property type="entry name" value="P-loop containing nucleoside triphosphate hydrolases"/>
    <property type="match status" value="1"/>
</dbReference>
<protein>
    <submittedName>
        <fullName evidence="1">ATP-binding protein</fullName>
    </submittedName>
    <submittedName>
        <fullName evidence="2">Predicted kinase</fullName>
    </submittedName>
</protein>
<keyword evidence="2" id="KW-0808">Transferase</keyword>
<keyword evidence="3" id="KW-1185">Reference proteome</keyword>
<dbReference type="InterPro" id="IPR027417">
    <property type="entry name" value="P-loop_NTPase"/>
</dbReference>
<evidence type="ECO:0000313" key="1">
    <source>
        <dbReference type="EMBL" id="PWL54880.1"/>
    </source>
</evidence>
<proteinExistence type="predicted"/>
<dbReference type="Gene3D" id="3.40.50.300">
    <property type="entry name" value="P-loop containing nucleotide triphosphate hydrolases"/>
    <property type="match status" value="1"/>
</dbReference>
<keyword evidence="1" id="KW-0547">Nucleotide-binding</keyword>
<dbReference type="EMBL" id="QAMZ01000018">
    <property type="protein sequence ID" value="PWL54880.1"/>
    <property type="molecule type" value="Genomic_DNA"/>
</dbReference>
<dbReference type="RefSeq" id="WP_027639115.1">
    <property type="nucleotide sequence ID" value="NZ_BAAACD010000003.1"/>
</dbReference>
<organism evidence="2 3">
    <name type="scientific">Clostridium cadaveris</name>
    <dbReference type="NCBI Taxonomy" id="1529"/>
    <lineage>
        <taxon>Bacteria</taxon>
        <taxon>Bacillati</taxon>
        <taxon>Bacillota</taxon>
        <taxon>Clostridia</taxon>
        <taxon>Eubacteriales</taxon>
        <taxon>Clostridiaceae</taxon>
        <taxon>Clostridium</taxon>
    </lineage>
</organism>
<evidence type="ECO:0000313" key="2">
    <source>
        <dbReference type="EMBL" id="SFF94866.1"/>
    </source>
</evidence>
<accession>A0A1I2MZX5</accession>
<dbReference type="GO" id="GO:0005524">
    <property type="term" value="F:ATP binding"/>
    <property type="evidence" value="ECO:0007669"/>
    <property type="project" value="UniProtKB-KW"/>
</dbReference>
<dbReference type="Pfam" id="PF13671">
    <property type="entry name" value="AAA_33"/>
    <property type="match status" value="1"/>
</dbReference>
<evidence type="ECO:0000313" key="4">
    <source>
        <dbReference type="Proteomes" id="UP000246114"/>
    </source>
</evidence>
<dbReference type="Proteomes" id="UP000246114">
    <property type="component" value="Unassembled WGS sequence"/>
</dbReference>
<evidence type="ECO:0000313" key="3">
    <source>
        <dbReference type="Proteomes" id="UP000182135"/>
    </source>
</evidence>
<dbReference type="eggNOG" id="COG0645">
    <property type="taxonomic scope" value="Bacteria"/>
</dbReference>
<sequence>MAIVHMLCGKVGSGKSTYAQSLKTKGNTFILSYDDLMLILFDDCIGPAKHQEMVSRCKKFLFGQALEMLEMNIDVILDFGFWSKEERDETKRFFKSKGIEVKLHYVNPPYEVITKHLEIRNKAINDGVRGYYMTPEKRKRFDGFFQEPSKEEIDEYIK</sequence>
<dbReference type="GO" id="GO:0016301">
    <property type="term" value="F:kinase activity"/>
    <property type="evidence" value="ECO:0007669"/>
    <property type="project" value="UniProtKB-KW"/>
</dbReference>
<dbReference type="AlphaFoldDB" id="A0A1I2MZX5"/>
<dbReference type="OrthoDB" id="9791837at2"/>